<evidence type="ECO:0000256" key="4">
    <source>
        <dbReference type="ARBA" id="ARBA00023242"/>
    </source>
</evidence>
<dbReference type="Proteomes" id="UP001177023">
    <property type="component" value="Unassembled WGS sequence"/>
</dbReference>
<evidence type="ECO:0000256" key="5">
    <source>
        <dbReference type="SAM" id="MobiDB-lite"/>
    </source>
</evidence>
<dbReference type="GO" id="GO:0006364">
    <property type="term" value="P:rRNA processing"/>
    <property type="evidence" value="ECO:0007669"/>
    <property type="project" value="InterPro"/>
</dbReference>
<evidence type="ECO:0000313" key="7">
    <source>
        <dbReference type="Proteomes" id="UP001177023"/>
    </source>
</evidence>
<reference evidence="6" key="1">
    <citation type="submission" date="2023-06" db="EMBL/GenBank/DDBJ databases">
        <authorList>
            <person name="Delattre M."/>
        </authorList>
    </citation>
    <scope>NUCLEOTIDE SEQUENCE</scope>
    <source>
        <strain evidence="6">AF72</strain>
    </source>
</reference>
<dbReference type="AlphaFoldDB" id="A0AA36FZT6"/>
<keyword evidence="4" id="KW-0539">Nucleus</keyword>
<feature type="non-terminal residue" evidence="6">
    <location>
        <position position="1"/>
    </location>
</feature>
<sequence length="381" mass="42442">MCGAISAQSFATDMCVPANIHQHGATIIPHHLHQPMSASTCRITDPRPSDTSNNRSSPQRTAAHARPSAALSRRTGLGFQSVPRLAVVKRVDVPTVAAIVGVLASHVPTIGVLEAGRHVQQIFRVFRNPLHEHRRLLQGCWLKKRLSSRKSMRPPLGGGWNPAQRAQNEGSEKDRAEAGIRVEEIQLEDLHDQIHEAEKNLFAAPTLKKKKTGKKELPRPVDGMLDPEKFSEVETANLNQVSSEFMDRMDAFDEAQNEAISAAFADDDVIEILIRKRAVYVQPGFLKIRFGLEEAEKEKDIDLSLPGWGSWTGPNVAPKKKKDNRFIIKGREVKRKIKAGLASSFQEKIESSITKFQPKDVPFANSRMEDFEAAVRPAHWS</sequence>
<comment type="similarity">
    <text evidence="2">Belongs to the UTP14 family.</text>
</comment>
<keyword evidence="7" id="KW-1185">Reference proteome</keyword>
<feature type="region of interest" description="Disordered" evidence="5">
    <location>
        <begin position="151"/>
        <end position="176"/>
    </location>
</feature>
<dbReference type="InterPro" id="IPR006709">
    <property type="entry name" value="SSU_processome_Utp14"/>
</dbReference>
<evidence type="ECO:0000256" key="3">
    <source>
        <dbReference type="ARBA" id="ARBA00022553"/>
    </source>
</evidence>
<evidence type="ECO:0000313" key="6">
    <source>
        <dbReference type="EMBL" id="CAJ0574336.1"/>
    </source>
</evidence>
<evidence type="ECO:0000256" key="2">
    <source>
        <dbReference type="ARBA" id="ARBA00007774"/>
    </source>
</evidence>
<accession>A0AA36FZT6</accession>
<dbReference type="Pfam" id="PF04615">
    <property type="entry name" value="Utp14"/>
    <property type="match status" value="1"/>
</dbReference>
<organism evidence="6 7">
    <name type="scientific">Mesorhabditis spiculigera</name>
    <dbReference type="NCBI Taxonomy" id="96644"/>
    <lineage>
        <taxon>Eukaryota</taxon>
        <taxon>Metazoa</taxon>
        <taxon>Ecdysozoa</taxon>
        <taxon>Nematoda</taxon>
        <taxon>Chromadorea</taxon>
        <taxon>Rhabditida</taxon>
        <taxon>Rhabditina</taxon>
        <taxon>Rhabditomorpha</taxon>
        <taxon>Rhabditoidea</taxon>
        <taxon>Rhabditidae</taxon>
        <taxon>Mesorhabditinae</taxon>
        <taxon>Mesorhabditis</taxon>
    </lineage>
</organism>
<protein>
    <submittedName>
        <fullName evidence="6">Uncharacterized protein</fullName>
    </submittedName>
</protein>
<feature type="compositionally biased region" description="Polar residues" evidence="5">
    <location>
        <begin position="49"/>
        <end position="60"/>
    </location>
</feature>
<comment type="caution">
    <text evidence="6">The sequence shown here is derived from an EMBL/GenBank/DDBJ whole genome shotgun (WGS) entry which is preliminary data.</text>
</comment>
<keyword evidence="3" id="KW-0597">Phosphoprotein</keyword>
<dbReference type="PANTHER" id="PTHR14150:SF12">
    <property type="entry name" value="U3 SMALL NUCLEOLAR RNA-ASSOCIATED PROTEIN 14 HOMOLOG A"/>
    <property type="match status" value="1"/>
</dbReference>
<feature type="region of interest" description="Disordered" evidence="5">
    <location>
        <begin position="39"/>
        <end position="72"/>
    </location>
</feature>
<proteinExistence type="inferred from homology"/>
<gene>
    <name evidence="6" type="ORF">MSPICULIGERA_LOCUS12672</name>
</gene>
<dbReference type="PANTHER" id="PTHR14150">
    <property type="entry name" value="U3 SMALL NUCLEOLAR RNA-ASSOCIATED PROTEIN 14"/>
    <property type="match status" value="1"/>
</dbReference>
<name>A0AA36FZT6_9BILA</name>
<dbReference type="EMBL" id="CATQJA010002629">
    <property type="protein sequence ID" value="CAJ0574336.1"/>
    <property type="molecule type" value="Genomic_DNA"/>
</dbReference>
<evidence type="ECO:0000256" key="1">
    <source>
        <dbReference type="ARBA" id="ARBA00004604"/>
    </source>
</evidence>
<comment type="subcellular location">
    <subcellularLocation>
        <location evidence="1">Nucleus</location>
        <location evidence="1">Nucleolus</location>
    </subcellularLocation>
</comment>
<dbReference type="GO" id="GO:0032040">
    <property type="term" value="C:small-subunit processome"/>
    <property type="evidence" value="ECO:0007669"/>
    <property type="project" value="InterPro"/>
</dbReference>